<dbReference type="EMBL" id="ASHM01094956">
    <property type="protein sequence ID" value="PNX65153.1"/>
    <property type="molecule type" value="Genomic_DNA"/>
</dbReference>
<accession>A0A2K3KFW9</accession>
<feature type="non-terminal residue" evidence="1">
    <location>
        <position position="183"/>
    </location>
</feature>
<evidence type="ECO:0000313" key="1">
    <source>
        <dbReference type="EMBL" id="PNX65153.1"/>
    </source>
</evidence>
<reference evidence="1 2" key="2">
    <citation type="journal article" date="2017" name="Front. Plant Sci.">
        <title>Gene Classification and Mining of Molecular Markers Useful in Red Clover (Trifolium pratense) Breeding.</title>
        <authorList>
            <person name="Istvanek J."/>
            <person name="Dluhosova J."/>
            <person name="Dluhos P."/>
            <person name="Patkova L."/>
            <person name="Nedelnik J."/>
            <person name="Repkova J."/>
        </authorList>
    </citation>
    <scope>NUCLEOTIDE SEQUENCE [LARGE SCALE GENOMIC DNA]</scope>
    <source>
        <strain evidence="2">cv. Tatra</strain>
        <tissue evidence="1">Young leaves</tissue>
    </source>
</reference>
<name>A0A2K3KFW9_TRIPR</name>
<comment type="caution">
    <text evidence="1">The sequence shown here is derived from an EMBL/GenBank/DDBJ whole genome shotgun (WGS) entry which is preliminary data.</text>
</comment>
<sequence length="183" mass="21500">MFTIRKIHENGYTDKDFLELIKPLYFMEDREELRRLTASTPKNDFGKFVELMVWLKTEEGIQSIFDAYTRMKNVVMTDEGVALAHKLFDYAAAQRLTRQNIIDEINELTRCLREREKKSSDIDDDLKMNLGPLYAYKEPSLHELRIEAYKLYEDDCKANRISAFPIDHEKGFEIATQKFGDVA</sequence>
<evidence type="ECO:0000313" key="2">
    <source>
        <dbReference type="Proteomes" id="UP000236291"/>
    </source>
</evidence>
<dbReference type="Proteomes" id="UP000236291">
    <property type="component" value="Unassembled WGS sequence"/>
</dbReference>
<reference evidence="1 2" key="1">
    <citation type="journal article" date="2014" name="Am. J. Bot.">
        <title>Genome assembly and annotation for red clover (Trifolium pratense; Fabaceae).</title>
        <authorList>
            <person name="Istvanek J."/>
            <person name="Jaros M."/>
            <person name="Krenek A."/>
            <person name="Repkova J."/>
        </authorList>
    </citation>
    <scope>NUCLEOTIDE SEQUENCE [LARGE SCALE GENOMIC DNA]</scope>
    <source>
        <strain evidence="2">cv. Tatra</strain>
        <tissue evidence="1">Young leaves</tissue>
    </source>
</reference>
<organism evidence="1 2">
    <name type="scientific">Trifolium pratense</name>
    <name type="common">Red clover</name>
    <dbReference type="NCBI Taxonomy" id="57577"/>
    <lineage>
        <taxon>Eukaryota</taxon>
        <taxon>Viridiplantae</taxon>
        <taxon>Streptophyta</taxon>
        <taxon>Embryophyta</taxon>
        <taxon>Tracheophyta</taxon>
        <taxon>Spermatophyta</taxon>
        <taxon>Magnoliopsida</taxon>
        <taxon>eudicotyledons</taxon>
        <taxon>Gunneridae</taxon>
        <taxon>Pentapetalae</taxon>
        <taxon>rosids</taxon>
        <taxon>fabids</taxon>
        <taxon>Fabales</taxon>
        <taxon>Fabaceae</taxon>
        <taxon>Papilionoideae</taxon>
        <taxon>50 kb inversion clade</taxon>
        <taxon>NPAAA clade</taxon>
        <taxon>Hologalegina</taxon>
        <taxon>IRL clade</taxon>
        <taxon>Trifolieae</taxon>
        <taxon>Trifolium</taxon>
    </lineage>
</organism>
<proteinExistence type="predicted"/>
<protein>
    <submittedName>
        <fullName evidence="1">MEI1 protein</fullName>
    </submittedName>
</protein>
<gene>
    <name evidence="1" type="ORF">L195_g054399</name>
</gene>
<dbReference type="AlphaFoldDB" id="A0A2K3KFW9"/>